<feature type="region of interest" description="Disordered" evidence="2">
    <location>
        <begin position="56"/>
        <end position="109"/>
    </location>
</feature>
<feature type="compositionally biased region" description="Low complexity" evidence="2">
    <location>
        <begin position="201"/>
        <end position="213"/>
    </location>
</feature>
<feature type="compositionally biased region" description="Basic and acidic residues" evidence="2">
    <location>
        <begin position="222"/>
        <end position="231"/>
    </location>
</feature>
<evidence type="ECO:0000313" key="4">
    <source>
        <dbReference type="EMBL" id="KAJ8660340.1"/>
    </source>
</evidence>
<feature type="coiled-coil region" evidence="1">
    <location>
        <begin position="18"/>
        <end position="52"/>
    </location>
</feature>
<feature type="compositionally biased region" description="Basic residues" evidence="2">
    <location>
        <begin position="184"/>
        <end position="199"/>
    </location>
</feature>
<keyword evidence="1" id="KW-0175">Coiled coil</keyword>
<dbReference type="InterPro" id="IPR019339">
    <property type="entry name" value="CIR_N_dom"/>
</dbReference>
<dbReference type="InterPro" id="IPR039875">
    <property type="entry name" value="LENG1-like"/>
</dbReference>
<name>A0AAD7V7K8_9FUNG</name>
<dbReference type="EMBL" id="JARTCD010000013">
    <property type="protein sequence ID" value="KAJ8660340.1"/>
    <property type="molecule type" value="Genomic_DNA"/>
</dbReference>
<feature type="compositionally biased region" description="Basic and acidic residues" evidence="2">
    <location>
        <begin position="130"/>
        <end position="148"/>
    </location>
</feature>
<dbReference type="AlphaFoldDB" id="A0AAD7V7K8"/>
<comment type="caution">
    <text evidence="4">The sequence shown here is derived from an EMBL/GenBank/DDBJ whole genome shotgun (WGS) entry which is preliminary data.</text>
</comment>
<organism evidence="4 5">
    <name type="scientific">Lichtheimia ornata</name>
    <dbReference type="NCBI Taxonomy" id="688661"/>
    <lineage>
        <taxon>Eukaryota</taxon>
        <taxon>Fungi</taxon>
        <taxon>Fungi incertae sedis</taxon>
        <taxon>Mucoromycota</taxon>
        <taxon>Mucoromycotina</taxon>
        <taxon>Mucoromycetes</taxon>
        <taxon>Mucorales</taxon>
        <taxon>Lichtheimiaceae</taxon>
        <taxon>Lichtheimia</taxon>
    </lineage>
</organism>
<dbReference type="SMART" id="SM01083">
    <property type="entry name" value="Cir_N"/>
    <property type="match status" value="1"/>
</dbReference>
<keyword evidence="5" id="KW-1185">Reference proteome</keyword>
<evidence type="ECO:0000256" key="2">
    <source>
        <dbReference type="SAM" id="MobiDB-lite"/>
    </source>
</evidence>
<feature type="region of interest" description="Disordered" evidence="2">
    <location>
        <begin position="129"/>
        <end position="269"/>
    </location>
</feature>
<feature type="compositionally biased region" description="Basic and acidic residues" evidence="2">
    <location>
        <begin position="87"/>
        <end position="109"/>
    </location>
</feature>
<dbReference type="GeneID" id="83211210"/>
<dbReference type="Proteomes" id="UP001234581">
    <property type="component" value="Unassembled WGS sequence"/>
</dbReference>
<dbReference type="RefSeq" id="XP_058345253.1">
    <property type="nucleotide sequence ID" value="XM_058483864.1"/>
</dbReference>
<feature type="domain" description="CBF1-interacting co-repressor CIR N-terminal" evidence="3">
    <location>
        <begin position="8"/>
        <end position="44"/>
    </location>
</feature>
<evidence type="ECO:0000313" key="5">
    <source>
        <dbReference type="Proteomes" id="UP001234581"/>
    </source>
</evidence>
<gene>
    <name evidence="4" type="ORF">O0I10_003797</name>
</gene>
<evidence type="ECO:0000259" key="3">
    <source>
        <dbReference type="SMART" id="SM01083"/>
    </source>
</evidence>
<protein>
    <recommendedName>
        <fullName evidence="3">CBF1-interacting co-repressor CIR N-terminal domain-containing protein</fullName>
    </recommendedName>
</protein>
<dbReference type="PANTHER" id="PTHR22093">
    <property type="entry name" value="LEUKOCYTE RECEPTOR CLUSTER LRC MEMBER 1"/>
    <property type="match status" value="1"/>
</dbReference>
<reference evidence="4 5" key="1">
    <citation type="submission" date="2023-03" db="EMBL/GenBank/DDBJ databases">
        <title>Genome sequence of Lichtheimia ornata CBS 291.66.</title>
        <authorList>
            <person name="Mohabir J.T."/>
            <person name="Shea T.P."/>
            <person name="Kurbessoian T."/>
            <person name="Berby B."/>
            <person name="Fontaine J."/>
            <person name="Livny J."/>
            <person name="Gnirke A."/>
            <person name="Stajich J.E."/>
            <person name="Cuomo C.A."/>
        </authorList>
    </citation>
    <scope>NUCLEOTIDE SEQUENCE [LARGE SCALE GENOMIC DNA]</scope>
    <source>
        <strain evidence="4">CBS 291.66</strain>
    </source>
</reference>
<evidence type="ECO:0000256" key="1">
    <source>
        <dbReference type="SAM" id="Coils"/>
    </source>
</evidence>
<accession>A0AAD7V7K8</accession>
<proteinExistence type="predicted"/>
<dbReference type="Pfam" id="PF10197">
    <property type="entry name" value="Cir_N"/>
    <property type="match status" value="1"/>
</dbReference>
<feature type="compositionally biased region" description="Basic and acidic residues" evidence="2">
    <location>
        <begin position="172"/>
        <end position="183"/>
    </location>
</feature>
<sequence length="269" mass="31509">MNILPHKSWHVYNKKNIEKVKRDEAKAQEEEAAKAERAIKAESEARLNLLRQRAESRYKQLDDSSASTDGAVVKKPPEHVVLFGSDQGDRYAKNEEREAEEKEKEAKLDRQLTMYLDKGVKESTPWYAVKEYDRYGETKPDRSKDTKAKEKRRKRAIHLNEDPLAEIQSKMAKREEARKERRYGSYHRHHHKEKSKRTKASSSTSSSSSSSSSIEALRAKRLQREQAERMRTKAYVFGEVPDIKPPDTYHSQFNPTETAEAHERRRRRR</sequence>
<dbReference type="PANTHER" id="PTHR22093:SF0">
    <property type="entry name" value="LEUKOCYTE RECEPTOR CLUSTER MEMBER 1"/>
    <property type="match status" value="1"/>
</dbReference>